<organism evidence="1 2">
    <name type="scientific">Pseudomonas putida</name>
    <name type="common">Arthrobacter siderocapsulatus</name>
    <dbReference type="NCBI Taxonomy" id="303"/>
    <lineage>
        <taxon>Bacteria</taxon>
        <taxon>Pseudomonadati</taxon>
        <taxon>Pseudomonadota</taxon>
        <taxon>Gammaproteobacteria</taxon>
        <taxon>Pseudomonadales</taxon>
        <taxon>Pseudomonadaceae</taxon>
        <taxon>Pseudomonas</taxon>
    </lineage>
</organism>
<evidence type="ECO:0000313" key="2">
    <source>
        <dbReference type="Proteomes" id="UP000515680"/>
    </source>
</evidence>
<dbReference type="Proteomes" id="UP000515680">
    <property type="component" value="Chromosome"/>
</dbReference>
<dbReference type="RefSeq" id="WP_182815778.1">
    <property type="nucleotide sequence ID" value="NZ_AP022227.1"/>
</dbReference>
<evidence type="ECO:0000313" key="1">
    <source>
        <dbReference type="EMBL" id="BBT41001.1"/>
    </source>
</evidence>
<dbReference type="AlphaFoldDB" id="A0A6S5TCK8"/>
<proteinExistence type="predicted"/>
<reference evidence="1 2" key="1">
    <citation type="submission" date="2019-12" db="EMBL/GenBank/DDBJ databases">
        <title>complete genome sequences of Pseudomonas putida str. WP8-W18-CRE-01 isolated from wastewater treatment plant effluent.</title>
        <authorList>
            <person name="Sekizuka T."/>
            <person name="Itokawa K."/>
            <person name="Yatsu K."/>
            <person name="Inamine Y."/>
            <person name="Kuroda M."/>
        </authorList>
    </citation>
    <scope>NUCLEOTIDE SEQUENCE [LARGE SCALE GENOMIC DNA]</scope>
    <source>
        <strain evidence="1 2">WP8-W18-CRE-01</strain>
    </source>
</reference>
<gene>
    <name evidence="1" type="ORF">WP8W18C01_33420</name>
</gene>
<sequence length="82" mass="8837">MQQSYVLTIRDLLTVHDGIQCGGKAVVSILDDGEEIDRLCFEGKVGPDGYQRRYTGKPGLMAKIASGPGVIHMGVESDAQDE</sequence>
<name>A0A6S5TCK8_PSEPU</name>
<dbReference type="EMBL" id="AP022227">
    <property type="protein sequence ID" value="BBT41001.1"/>
    <property type="molecule type" value="Genomic_DNA"/>
</dbReference>
<protein>
    <submittedName>
        <fullName evidence="1">Uncharacterized protein</fullName>
    </submittedName>
</protein>
<accession>A0A6S5TCK8</accession>